<evidence type="ECO:0000313" key="7">
    <source>
        <dbReference type="EMBL" id="KAF2029558.1"/>
    </source>
</evidence>
<feature type="transmembrane region" description="Helical" evidence="5">
    <location>
        <begin position="497"/>
        <end position="514"/>
    </location>
</feature>
<evidence type="ECO:0000313" key="8">
    <source>
        <dbReference type="Proteomes" id="UP000799777"/>
    </source>
</evidence>
<comment type="subcellular location">
    <subcellularLocation>
        <location evidence="1">Membrane</location>
        <topology evidence="1">Multi-pass membrane protein</topology>
    </subcellularLocation>
</comment>
<dbReference type="Pfam" id="PF07690">
    <property type="entry name" value="MFS_1"/>
    <property type="match status" value="1"/>
</dbReference>
<dbReference type="AlphaFoldDB" id="A0A9P4H7I7"/>
<dbReference type="PANTHER" id="PTHR23501:SF195">
    <property type="entry name" value="PEP5"/>
    <property type="match status" value="1"/>
</dbReference>
<sequence length="548" mass="58520">MTIVMLGENEILLRRPRPSVSTILAFIALCLSIFLVALDTVFIPTALPYISASFLIPDSLYVWVGSAYLLANGASVPFWGKLSDIFGRKPVIVSADTIFLAGSLICAVSSSVRMLIAGRVVQGLGGGGVVVMVHVCVSDLFNIRDRSFYLGAVGAVWAVASALGPVLGGVFAEHLSWRWCFYINLPIIAASILTLIATLRVRTPRTPLLSGLASMDWLGAGTIIAAAAFLLVGLQLGCDSSFTTPMVVIFLVLGCVLLTAFPLTQWWEERRGREPLLPLRIFKDLSNLSALSVCACDALAFNSVAYFVPLYLQIVLEQTPSITGVYMLAIGIPLATISFASGWVIEKSGRFLEVLQTGLLLMTVGVGLLVTLGIELDTGKMVAILIVIGLGFGPNFSAPLIALQTRIQESDIATGTSAFGLVRMISGAIGIVVGQIVFQLLMSKQFDSFVDAEIPSDVATRLTRGEAISLEYTIINLAGKQQLAARNGLASGLRGTWITYTVVSALGFLVSFGIKRKKLQRQSVYCDNELEPTPVEAASATTQTTATP</sequence>
<feature type="transmembrane region" description="Helical" evidence="5">
    <location>
        <begin position="91"/>
        <end position="110"/>
    </location>
</feature>
<gene>
    <name evidence="7" type="ORF">EK21DRAFT_101050</name>
</gene>
<dbReference type="InterPro" id="IPR011701">
    <property type="entry name" value="MFS"/>
</dbReference>
<keyword evidence="2 5" id="KW-0812">Transmembrane</keyword>
<comment type="caution">
    <text evidence="7">The sequence shown here is derived from an EMBL/GenBank/DDBJ whole genome shotgun (WGS) entry which is preliminary data.</text>
</comment>
<feature type="transmembrane region" description="Helical" evidence="5">
    <location>
        <begin position="149"/>
        <end position="170"/>
    </location>
</feature>
<dbReference type="InterPro" id="IPR020846">
    <property type="entry name" value="MFS_dom"/>
</dbReference>
<feature type="domain" description="Major facilitator superfamily (MFS) profile" evidence="6">
    <location>
        <begin position="25"/>
        <end position="519"/>
    </location>
</feature>
<dbReference type="GO" id="GO:0005886">
    <property type="term" value="C:plasma membrane"/>
    <property type="evidence" value="ECO:0007669"/>
    <property type="project" value="TreeGrafter"/>
</dbReference>
<reference evidence="7" key="1">
    <citation type="journal article" date="2020" name="Stud. Mycol.">
        <title>101 Dothideomycetes genomes: a test case for predicting lifestyles and emergence of pathogens.</title>
        <authorList>
            <person name="Haridas S."/>
            <person name="Albert R."/>
            <person name="Binder M."/>
            <person name="Bloem J."/>
            <person name="Labutti K."/>
            <person name="Salamov A."/>
            <person name="Andreopoulos B."/>
            <person name="Baker S."/>
            <person name="Barry K."/>
            <person name="Bills G."/>
            <person name="Bluhm B."/>
            <person name="Cannon C."/>
            <person name="Castanera R."/>
            <person name="Culley D."/>
            <person name="Daum C."/>
            <person name="Ezra D."/>
            <person name="Gonzalez J."/>
            <person name="Henrissat B."/>
            <person name="Kuo A."/>
            <person name="Liang C."/>
            <person name="Lipzen A."/>
            <person name="Lutzoni F."/>
            <person name="Magnuson J."/>
            <person name="Mondo S."/>
            <person name="Nolan M."/>
            <person name="Ohm R."/>
            <person name="Pangilinan J."/>
            <person name="Park H.-J."/>
            <person name="Ramirez L."/>
            <person name="Alfaro M."/>
            <person name="Sun H."/>
            <person name="Tritt A."/>
            <person name="Yoshinaga Y."/>
            <person name="Zwiers L.-H."/>
            <person name="Turgeon B."/>
            <person name="Goodwin S."/>
            <person name="Spatafora J."/>
            <person name="Crous P."/>
            <person name="Grigoriev I."/>
        </authorList>
    </citation>
    <scope>NUCLEOTIDE SEQUENCE</scope>
    <source>
        <strain evidence="7">CBS 110217</strain>
    </source>
</reference>
<dbReference type="Gene3D" id="1.20.1720.10">
    <property type="entry name" value="Multidrug resistance protein D"/>
    <property type="match status" value="1"/>
</dbReference>
<keyword evidence="4 5" id="KW-0472">Membrane</keyword>
<keyword evidence="3 5" id="KW-1133">Transmembrane helix</keyword>
<feature type="transmembrane region" description="Helical" evidence="5">
    <location>
        <begin position="21"/>
        <end position="47"/>
    </location>
</feature>
<dbReference type="Proteomes" id="UP000799777">
    <property type="component" value="Unassembled WGS sequence"/>
</dbReference>
<dbReference type="PROSITE" id="PS50850">
    <property type="entry name" value="MFS"/>
    <property type="match status" value="1"/>
</dbReference>
<dbReference type="Gene3D" id="1.20.1250.20">
    <property type="entry name" value="MFS general substrate transporter like domains"/>
    <property type="match status" value="1"/>
</dbReference>
<accession>A0A9P4H7I7</accession>
<feature type="transmembrane region" description="Helical" evidence="5">
    <location>
        <begin position="357"/>
        <end position="376"/>
    </location>
</feature>
<dbReference type="PRINTS" id="PR01036">
    <property type="entry name" value="TCRTETB"/>
</dbReference>
<evidence type="ECO:0000256" key="3">
    <source>
        <dbReference type="ARBA" id="ARBA00022989"/>
    </source>
</evidence>
<organism evidence="7 8">
    <name type="scientific">Setomelanomma holmii</name>
    <dbReference type="NCBI Taxonomy" id="210430"/>
    <lineage>
        <taxon>Eukaryota</taxon>
        <taxon>Fungi</taxon>
        <taxon>Dikarya</taxon>
        <taxon>Ascomycota</taxon>
        <taxon>Pezizomycotina</taxon>
        <taxon>Dothideomycetes</taxon>
        <taxon>Pleosporomycetidae</taxon>
        <taxon>Pleosporales</taxon>
        <taxon>Pleosporineae</taxon>
        <taxon>Phaeosphaeriaceae</taxon>
        <taxon>Setomelanomma</taxon>
    </lineage>
</organism>
<evidence type="ECO:0000256" key="4">
    <source>
        <dbReference type="ARBA" id="ARBA00023136"/>
    </source>
</evidence>
<feature type="transmembrane region" description="Helical" evidence="5">
    <location>
        <begin position="242"/>
        <end position="267"/>
    </location>
</feature>
<feature type="transmembrane region" description="Helical" evidence="5">
    <location>
        <begin position="176"/>
        <end position="196"/>
    </location>
</feature>
<feature type="transmembrane region" description="Helical" evidence="5">
    <location>
        <begin position="382"/>
        <end position="403"/>
    </location>
</feature>
<name>A0A9P4H7I7_9PLEO</name>
<dbReference type="OrthoDB" id="10021397at2759"/>
<dbReference type="GO" id="GO:0022857">
    <property type="term" value="F:transmembrane transporter activity"/>
    <property type="evidence" value="ECO:0007669"/>
    <property type="project" value="InterPro"/>
</dbReference>
<feature type="transmembrane region" description="Helical" evidence="5">
    <location>
        <begin position="59"/>
        <end position="79"/>
    </location>
</feature>
<protein>
    <submittedName>
        <fullName evidence="7">MFS general substrate transporter</fullName>
    </submittedName>
</protein>
<keyword evidence="8" id="KW-1185">Reference proteome</keyword>
<evidence type="ECO:0000256" key="1">
    <source>
        <dbReference type="ARBA" id="ARBA00004141"/>
    </source>
</evidence>
<dbReference type="EMBL" id="ML978199">
    <property type="protein sequence ID" value="KAF2029558.1"/>
    <property type="molecule type" value="Genomic_DNA"/>
</dbReference>
<feature type="transmembrane region" description="Helical" evidence="5">
    <location>
        <begin position="288"/>
        <end position="312"/>
    </location>
</feature>
<evidence type="ECO:0000256" key="2">
    <source>
        <dbReference type="ARBA" id="ARBA00022692"/>
    </source>
</evidence>
<feature type="transmembrane region" description="Helical" evidence="5">
    <location>
        <begin position="116"/>
        <end position="137"/>
    </location>
</feature>
<dbReference type="PANTHER" id="PTHR23501">
    <property type="entry name" value="MAJOR FACILITATOR SUPERFAMILY"/>
    <property type="match status" value="1"/>
</dbReference>
<evidence type="ECO:0000259" key="6">
    <source>
        <dbReference type="PROSITE" id="PS50850"/>
    </source>
</evidence>
<dbReference type="SUPFAM" id="SSF103473">
    <property type="entry name" value="MFS general substrate transporter"/>
    <property type="match status" value="1"/>
</dbReference>
<feature type="transmembrane region" description="Helical" evidence="5">
    <location>
        <begin position="324"/>
        <end position="345"/>
    </location>
</feature>
<proteinExistence type="predicted"/>
<dbReference type="InterPro" id="IPR036259">
    <property type="entry name" value="MFS_trans_sf"/>
</dbReference>
<feature type="transmembrane region" description="Helical" evidence="5">
    <location>
        <begin position="217"/>
        <end position="236"/>
    </location>
</feature>
<evidence type="ECO:0000256" key="5">
    <source>
        <dbReference type="SAM" id="Phobius"/>
    </source>
</evidence>
<feature type="transmembrane region" description="Helical" evidence="5">
    <location>
        <begin position="424"/>
        <end position="442"/>
    </location>
</feature>